<gene>
    <name evidence="9" type="ORF">UFOPK1493_03484</name>
</gene>
<accession>A0A6J6FD99</accession>
<evidence type="ECO:0000313" key="9">
    <source>
        <dbReference type="EMBL" id="CAB4586842.1"/>
    </source>
</evidence>
<dbReference type="PROSITE" id="PS50156">
    <property type="entry name" value="SSD"/>
    <property type="match status" value="1"/>
</dbReference>
<feature type="transmembrane region" description="Helical" evidence="7">
    <location>
        <begin position="58"/>
        <end position="81"/>
    </location>
</feature>
<name>A0A6J6FD99_9ZZZZ</name>
<dbReference type="Gene3D" id="1.20.1640.10">
    <property type="entry name" value="Multidrug efflux transporter AcrB transmembrane domain"/>
    <property type="match status" value="2"/>
</dbReference>
<feature type="transmembrane region" description="Helical" evidence="7">
    <location>
        <begin position="621"/>
        <end position="645"/>
    </location>
</feature>
<dbReference type="Pfam" id="PF03176">
    <property type="entry name" value="MMPL"/>
    <property type="match status" value="2"/>
</dbReference>
<proteinExistence type="predicted"/>
<reference evidence="9" key="1">
    <citation type="submission" date="2020-05" db="EMBL/GenBank/DDBJ databases">
        <authorList>
            <person name="Chiriac C."/>
            <person name="Salcher M."/>
            <person name="Ghai R."/>
            <person name="Kavagutti S V."/>
        </authorList>
    </citation>
    <scope>NUCLEOTIDE SEQUENCE</scope>
</reference>
<feature type="transmembrane region" description="Helical" evidence="7">
    <location>
        <begin position="546"/>
        <end position="569"/>
    </location>
</feature>
<feature type="transmembrane region" description="Helical" evidence="7">
    <location>
        <begin position="666"/>
        <end position="687"/>
    </location>
</feature>
<evidence type="ECO:0000256" key="4">
    <source>
        <dbReference type="ARBA" id="ARBA00022989"/>
    </source>
</evidence>
<protein>
    <submittedName>
        <fullName evidence="9">Unannotated protein</fullName>
    </submittedName>
</protein>
<dbReference type="GO" id="GO:0005886">
    <property type="term" value="C:plasma membrane"/>
    <property type="evidence" value="ECO:0007669"/>
    <property type="project" value="UniProtKB-SubCell"/>
</dbReference>
<comment type="subcellular location">
    <subcellularLocation>
        <location evidence="1">Cell membrane</location>
        <topology evidence="1">Multi-pass membrane protein</topology>
    </subcellularLocation>
</comment>
<evidence type="ECO:0000256" key="5">
    <source>
        <dbReference type="ARBA" id="ARBA00023136"/>
    </source>
</evidence>
<evidence type="ECO:0000256" key="6">
    <source>
        <dbReference type="SAM" id="MobiDB-lite"/>
    </source>
</evidence>
<feature type="transmembrane region" description="Helical" evidence="7">
    <location>
        <begin position="410"/>
        <end position="428"/>
    </location>
</feature>
<dbReference type="InterPro" id="IPR050545">
    <property type="entry name" value="Mycobact_MmpL"/>
</dbReference>
<feature type="transmembrane region" description="Helical" evidence="7">
    <location>
        <begin position="576"/>
        <end position="601"/>
    </location>
</feature>
<organism evidence="9">
    <name type="scientific">freshwater metagenome</name>
    <dbReference type="NCBI Taxonomy" id="449393"/>
    <lineage>
        <taxon>unclassified sequences</taxon>
        <taxon>metagenomes</taxon>
        <taxon>ecological metagenomes</taxon>
    </lineage>
</organism>
<keyword evidence="3 7" id="KW-0812">Transmembrane</keyword>
<evidence type="ECO:0000256" key="3">
    <source>
        <dbReference type="ARBA" id="ARBA00022692"/>
    </source>
</evidence>
<feature type="transmembrane region" description="Helical" evidence="7">
    <location>
        <begin position="276"/>
        <end position="297"/>
    </location>
</feature>
<dbReference type="InterPro" id="IPR000731">
    <property type="entry name" value="SSD"/>
</dbReference>
<keyword evidence="5 7" id="KW-0472">Membrane</keyword>
<evidence type="ECO:0000259" key="8">
    <source>
        <dbReference type="PROSITE" id="PS50156"/>
    </source>
</evidence>
<feature type="transmembrane region" description="Helical" evidence="7">
    <location>
        <begin position="324"/>
        <end position="342"/>
    </location>
</feature>
<sequence>MTLADAATSDTPEGTPPAMTDSTTDRSTGGPADAGGHDAHGGTVFARLARFSVRRRRLVVTVWALITLVSAPLAITLTGALSGAGWEAQDSISQVVRDELRRDFPQAGAEAAAVVYRQETPIADAPTGLALLVAGLEGAPGTLGLVDPLAMPAEAGLISPDGRTAVVPVQLAADEDADLPVNAGRLMSAVDAIDLPDGAEANATGEWAVWHDFNEENERALHKAELLSGLPTLILLFIAFGSAVAAGMPLLLALAGISFGFGALHLLTALTPLSVWSMNFSMMIGLAVGIDYALFIVSRYREEREDGKDTADAMAATLSTSGKAVFLSALTVVLSLAAVYLVPVMVFRSMATGMILSVVAVAIASLTLLPAVLALLGDRVLVAKGDEDPDRAAEGRWTRWTSAALARPKVTLGLGLVLLLALATPALGMRLGMPGARVVDHGASSRDGYEMLVESFGDGAGAPLFVTVPAEQATEVVDLAAADAGVADARIVTEPAESGRVAVRITPATAGDSQDTSDLVERLRTDLDDQVPAAALGGPGSQNHDLTAVLTGTAPLAIAVIMVVAFVLLLVVFRSLWIAVISILLNLVGVAASFGFATLVFQHGVGADLMGIEYQGFVNAWAPLFFFALLFGLSMDYQLFLLAAIKERRDATGDSRLAVRDGIARTGRPITNAALIMIVVFIAFGVTGPIPPTELGLTLALAVLLDATVIRMMLVPSILGLLGDRAWWIPDWLDRRLPQVRFEH</sequence>
<feature type="domain" description="SSD" evidence="8">
    <location>
        <begin position="251"/>
        <end position="375"/>
    </location>
</feature>
<dbReference type="PANTHER" id="PTHR33406:SF13">
    <property type="entry name" value="MEMBRANE PROTEIN YDFJ"/>
    <property type="match status" value="1"/>
</dbReference>
<dbReference type="SUPFAM" id="SSF82866">
    <property type="entry name" value="Multidrug efflux transporter AcrB transmembrane domain"/>
    <property type="match status" value="2"/>
</dbReference>
<feature type="transmembrane region" description="Helical" evidence="7">
    <location>
        <begin position="226"/>
        <end position="244"/>
    </location>
</feature>
<feature type="transmembrane region" description="Helical" evidence="7">
    <location>
        <begin position="354"/>
        <end position="376"/>
    </location>
</feature>
<keyword evidence="2" id="KW-1003">Cell membrane</keyword>
<dbReference type="AlphaFoldDB" id="A0A6J6FD99"/>
<feature type="region of interest" description="Disordered" evidence="6">
    <location>
        <begin position="1"/>
        <end position="39"/>
    </location>
</feature>
<dbReference type="PANTHER" id="PTHR33406">
    <property type="entry name" value="MEMBRANE PROTEIN MJ1562-RELATED"/>
    <property type="match status" value="1"/>
</dbReference>
<keyword evidence="4 7" id="KW-1133">Transmembrane helix</keyword>
<dbReference type="InterPro" id="IPR004869">
    <property type="entry name" value="MMPL_dom"/>
</dbReference>
<dbReference type="EMBL" id="CAEZSR010000196">
    <property type="protein sequence ID" value="CAB4586842.1"/>
    <property type="molecule type" value="Genomic_DNA"/>
</dbReference>
<evidence type="ECO:0000256" key="1">
    <source>
        <dbReference type="ARBA" id="ARBA00004651"/>
    </source>
</evidence>
<feature type="transmembrane region" description="Helical" evidence="7">
    <location>
        <begin position="699"/>
        <end position="722"/>
    </location>
</feature>
<evidence type="ECO:0000256" key="2">
    <source>
        <dbReference type="ARBA" id="ARBA00022475"/>
    </source>
</evidence>
<evidence type="ECO:0000256" key="7">
    <source>
        <dbReference type="SAM" id="Phobius"/>
    </source>
</evidence>